<protein>
    <submittedName>
        <fullName evidence="1">Uncharacterized protein</fullName>
    </submittedName>
</protein>
<dbReference type="Proteomes" id="UP000253426">
    <property type="component" value="Unassembled WGS sequence"/>
</dbReference>
<gene>
    <name evidence="1" type="ORF">DES53_101477</name>
</gene>
<evidence type="ECO:0000313" key="2">
    <source>
        <dbReference type="Proteomes" id="UP000253426"/>
    </source>
</evidence>
<proteinExistence type="predicted"/>
<comment type="caution">
    <text evidence="1">The sequence shown here is derived from an EMBL/GenBank/DDBJ whole genome shotgun (WGS) entry which is preliminary data.</text>
</comment>
<reference evidence="1 2" key="1">
    <citation type="submission" date="2018-06" db="EMBL/GenBank/DDBJ databases">
        <title>Genomic Encyclopedia of Type Strains, Phase IV (KMG-IV): sequencing the most valuable type-strain genomes for metagenomic binning, comparative biology and taxonomic classification.</title>
        <authorList>
            <person name="Goeker M."/>
        </authorList>
    </citation>
    <scope>NUCLEOTIDE SEQUENCE [LARGE SCALE GENOMIC DNA]</scope>
    <source>
        <strain evidence="1 2">DSM 25532</strain>
    </source>
</reference>
<evidence type="ECO:0000313" key="1">
    <source>
        <dbReference type="EMBL" id="RBP47679.1"/>
    </source>
</evidence>
<keyword evidence="2" id="KW-1185">Reference proteome</keyword>
<name>A0A366HVG0_9BACT</name>
<dbReference type="AlphaFoldDB" id="A0A366HVG0"/>
<organism evidence="1 2">
    <name type="scientific">Roseimicrobium gellanilyticum</name>
    <dbReference type="NCBI Taxonomy" id="748857"/>
    <lineage>
        <taxon>Bacteria</taxon>
        <taxon>Pseudomonadati</taxon>
        <taxon>Verrucomicrobiota</taxon>
        <taxon>Verrucomicrobiia</taxon>
        <taxon>Verrucomicrobiales</taxon>
        <taxon>Verrucomicrobiaceae</taxon>
        <taxon>Roseimicrobium</taxon>
    </lineage>
</organism>
<dbReference type="EMBL" id="QNRR01000001">
    <property type="protein sequence ID" value="RBP47679.1"/>
    <property type="molecule type" value="Genomic_DNA"/>
</dbReference>
<sequence>MRRRLLARAALAIIIWVSMCHAAFFPLSLEEKSMKADLVVVAEVISVNRLASREMLVTEKERGLYLGPTSIAVVKISALWKDSGHLTRFITDGSGDKLTQAIFVPCDYTFDESPSDLTVGRRYVLFLDALGANMFHPIDPASTHVLHEGRVATFGVNHSPGEDFTQQSLTLEEFKKQVMNAIGVKK</sequence>
<accession>A0A366HVG0</accession>